<dbReference type="AlphaFoldDB" id="A0AAV9GR61"/>
<dbReference type="EMBL" id="MU865929">
    <property type="protein sequence ID" value="KAK4451118.1"/>
    <property type="molecule type" value="Genomic_DNA"/>
</dbReference>
<feature type="region of interest" description="Disordered" evidence="1">
    <location>
        <begin position="494"/>
        <end position="535"/>
    </location>
</feature>
<feature type="compositionally biased region" description="Basic and acidic residues" evidence="1">
    <location>
        <begin position="499"/>
        <end position="535"/>
    </location>
</feature>
<feature type="compositionally biased region" description="Polar residues" evidence="1">
    <location>
        <begin position="28"/>
        <end position="56"/>
    </location>
</feature>
<reference evidence="2" key="2">
    <citation type="submission" date="2023-05" db="EMBL/GenBank/DDBJ databases">
        <authorList>
            <consortium name="Lawrence Berkeley National Laboratory"/>
            <person name="Steindorff A."/>
            <person name="Hensen N."/>
            <person name="Bonometti L."/>
            <person name="Westerberg I."/>
            <person name="Brannstrom I.O."/>
            <person name="Guillou S."/>
            <person name="Cros-Aarteil S."/>
            <person name="Calhoun S."/>
            <person name="Haridas S."/>
            <person name="Kuo A."/>
            <person name="Mondo S."/>
            <person name="Pangilinan J."/>
            <person name="Riley R."/>
            <person name="Labutti K."/>
            <person name="Andreopoulos B."/>
            <person name="Lipzen A."/>
            <person name="Chen C."/>
            <person name="Yanf M."/>
            <person name="Daum C."/>
            <person name="Ng V."/>
            <person name="Clum A."/>
            <person name="Ohm R."/>
            <person name="Martin F."/>
            <person name="Silar P."/>
            <person name="Natvig D."/>
            <person name="Lalanne C."/>
            <person name="Gautier V."/>
            <person name="Ament-Velasquez S.L."/>
            <person name="Kruys A."/>
            <person name="Hutchinson M.I."/>
            <person name="Powell A.J."/>
            <person name="Barry K."/>
            <person name="Miller A.N."/>
            <person name="Grigoriev I.V."/>
            <person name="Debuchy R."/>
            <person name="Gladieux P."/>
            <person name="Thoren M.H."/>
            <person name="Johannesson H."/>
        </authorList>
    </citation>
    <scope>NUCLEOTIDE SEQUENCE</scope>
    <source>
        <strain evidence="2">PSN243</strain>
    </source>
</reference>
<feature type="compositionally biased region" description="Basic and acidic residues" evidence="1">
    <location>
        <begin position="157"/>
        <end position="173"/>
    </location>
</feature>
<gene>
    <name evidence="2" type="ORF">QBC34DRAFT_423997</name>
</gene>
<feature type="region of interest" description="Disordered" evidence="1">
    <location>
        <begin position="567"/>
        <end position="630"/>
    </location>
</feature>
<accession>A0AAV9GR61</accession>
<feature type="compositionally biased region" description="Basic residues" evidence="1">
    <location>
        <begin position="311"/>
        <end position="327"/>
    </location>
</feature>
<feature type="region of interest" description="Disordered" evidence="1">
    <location>
        <begin position="301"/>
        <end position="408"/>
    </location>
</feature>
<keyword evidence="3" id="KW-1185">Reference proteome</keyword>
<protein>
    <submittedName>
        <fullName evidence="2">Uncharacterized protein</fullName>
    </submittedName>
</protein>
<feature type="compositionally biased region" description="Basic and acidic residues" evidence="1">
    <location>
        <begin position="339"/>
        <end position="361"/>
    </location>
</feature>
<sequence>MSGYHDGSSGYRRGTVNYEDDYAYPPDSGTQRDSGRSTSRYSPPSNPYGTSPTTVPGSGLHMSYRPGITPGPYSYSRPSNDTYEDTYGKLERLTIGGPIWPGRTSSHKDTRVSEYSSGYRKDTAYRRPPSRHGESSQDRTASYDSGLAGPSSSNTRSRADFYDEGPRVTDKGKGKARTTPSDALYPAFTEVGTSKHSSRHDDYTSAPPFGDARTSEAPHRTPSPDGTELYVPKYSVVHDQPKSAFGPGSTGRFGTGNYTEDDIAGFPDFKTGKRFTNTMDTSPFSADWNLPALVAHGKDLKPIPFPAFNKRTSHPLKSRTHAIRRKRNDQVDEYDEGTQEERDRERRQMREEEEERREHNLQLRANQEWSEIGKKDAREKIEDQIFEQQADNSAQAAASRDNLKWESQEKLDEVWKTNPKDYQRVSREYERKSLDLERDFERRQNALEKRREQIAIEFGDTPDEYNTINGTMKYQKDHGTHGKDFAADHYTKFIQSDTEPERSRSEWSGDSEDYVRDETSFRKGPRYRYEDERGSGSKYSALLELLIWCVDIASSARWWLREVSERSPTDSSDSSLGSESPTDPSPAEPERGRSIFSRRSEKRRWKSRTERERAQKEKKGEMNGGWDDKRLAEAKVDAKDWAK</sequence>
<feature type="compositionally biased region" description="Basic and acidic residues" evidence="1">
    <location>
        <begin position="119"/>
        <end position="137"/>
    </location>
</feature>
<feature type="region of interest" description="Disordered" evidence="1">
    <location>
        <begin position="1"/>
        <end position="266"/>
    </location>
</feature>
<dbReference type="Proteomes" id="UP001321760">
    <property type="component" value="Unassembled WGS sequence"/>
</dbReference>
<evidence type="ECO:0000256" key="1">
    <source>
        <dbReference type="SAM" id="MobiDB-lite"/>
    </source>
</evidence>
<evidence type="ECO:0000313" key="2">
    <source>
        <dbReference type="EMBL" id="KAK4451118.1"/>
    </source>
</evidence>
<evidence type="ECO:0000313" key="3">
    <source>
        <dbReference type="Proteomes" id="UP001321760"/>
    </source>
</evidence>
<reference evidence="2" key="1">
    <citation type="journal article" date="2023" name="Mol. Phylogenet. Evol.">
        <title>Genome-scale phylogeny and comparative genomics of the fungal order Sordariales.</title>
        <authorList>
            <person name="Hensen N."/>
            <person name="Bonometti L."/>
            <person name="Westerberg I."/>
            <person name="Brannstrom I.O."/>
            <person name="Guillou S."/>
            <person name="Cros-Aarteil S."/>
            <person name="Calhoun S."/>
            <person name="Haridas S."/>
            <person name="Kuo A."/>
            <person name="Mondo S."/>
            <person name="Pangilinan J."/>
            <person name="Riley R."/>
            <person name="LaButti K."/>
            <person name="Andreopoulos B."/>
            <person name="Lipzen A."/>
            <person name="Chen C."/>
            <person name="Yan M."/>
            <person name="Daum C."/>
            <person name="Ng V."/>
            <person name="Clum A."/>
            <person name="Steindorff A."/>
            <person name="Ohm R.A."/>
            <person name="Martin F."/>
            <person name="Silar P."/>
            <person name="Natvig D.O."/>
            <person name="Lalanne C."/>
            <person name="Gautier V."/>
            <person name="Ament-Velasquez S.L."/>
            <person name="Kruys A."/>
            <person name="Hutchinson M.I."/>
            <person name="Powell A.J."/>
            <person name="Barry K."/>
            <person name="Miller A.N."/>
            <person name="Grigoriev I.V."/>
            <person name="Debuchy R."/>
            <person name="Gladieux P."/>
            <person name="Hiltunen Thoren M."/>
            <person name="Johannesson H."/>
        </authorList>
    </citation>
    <scope>NUCLEOTIDE SEQUENCE</scope>
    <source>
        <strain evidence="2">PSN243</strain>
    </source>
</reference>
<feature type="compositionally biased region" description="Low complexity" evidence="1">
    <location>
        <begin position="389"/>
        <end position="400"/>
    </location>
</feature>
<feature type="compositionally biased region" description="Low complexity" evidence="1">
    <location>
        <begin position="569"/>
        <end position="582"/>
    </location>
</feature>
<feature type="compositionally biased region" description="Basic and acidic residues" evidence="1">
    <location>
        <begin position="607"/>
        <end position="630"/>
    </location>
</feature>
<organism evidence="2 3">
    <name type="scientific">Podospora aff. communis PSN243</name>
    <dbReference type="NCBI Taxonomy" id="3040156"/>
    <lineage>
        <taxon>Eukaryota</taxon>
        <taxon>Fungi</taxon>
        <taxon>Dikarya</taxon>
        <taxon>Ascomycota</taxon>
        <taxon>Pezizomycotina</taxon>
        <taxon>Sordariomycetes</taxon>
        <taxon>Sordariomycetidae</taxon>
        <taxon>Sordariales</taxon>
        <taxon>Podosporaceae</taxon>
        <taxon>Podospora</taxon>
    </lineage>
</organism>
<comment type="caution">
    <text evidence="2">The sequence shown here is derived from an EMBL/GenBank/DDBJ whole genome shotgun (WGS) entry which is preliminary data.</text>
</comment>
<name>A0AAV9GR61_9PEZI</name>
<proteinExistence type="predicted"/>
<feature type="compositionally biased region" description="Basic and acidic residues" evidence="1">
    <location>
        <begin position="371"/>
        <end position="383"/>
    </location>
</feature>